<dbReference type="EMBL" id="JAKWFO010000008">
    <property type="protein sequence ID" value="KAI9633894.1"/>
    <property type="molecule type" value="Genomic_DNA"/>
</dbReference>
<keyword evidence="14" id="KW-1185">Reference proteome</keyword>
<dbReference type="GO" id="GO:0006364">
    <property type="term" value="P:rRNA processing"/>
    <property type="evidence" value="ECO:0007669"/>
    <property type="project" value="UniProtKB-KW"/>
</dbReference>
<evidence type="ECO:0000259" key="11">
    <source>
        <dbReference type="Pfam" id="PF17406"/>
    </source>
</evidence>
<comment type="similarity">
    <text evidence="2 5">Belongs to the NRAP family.</text>
</comment>
<feature type="domain" description="Nrap protein" evidence="12">
    <location>
        <begin position="1067"/>
        <end position="1202"/>
    </location>
</feature>
<feature type="domain" description="Nrap protein" evidence="10">
    <location>
        <begin position="688"/>
        <end position="891"/>
    </location>
</feature>
<evidence type="ECO:0000259" key="8">
    <source>
        <dbReference type="Pfam" id="PF17403"/>
    </source>
</evidence>
<dbReference type="InterPro" id="IPR035371">
    <property type="entry name" value="Nrap_D6"/>
</dbReference>
<dbReference type="Pfam" id="PF03813">
    <property type="entry name" value="Nrap"/>
    <property type="match status" value="1"/>
</dbReference>
<evidence type="ECO:0000259" key="10">
    <source>
        <dbReference type="Pfam" id="PF17405"/>
    </source>
</evidence>
<dbReference type="InterPro" id="IPR035370">
    <property type="entry name" value="Nrap_D5"/>
</dbReference>
<feature type="domain" description="Nrap protein" evidence="7">
    <location>
        <begin position="221"/>
        <end position="356"/>
    </location>
</feature>
<reference evidence="13" key="1">
    <citation type="journal article" date="2022" name="G3 (Bethesda)">
        <title>High quality genome of the basidiomycete yeast Dioszegia hungarica PDD-24b-2 isolated from cloud water.</title>
        <authorList>
            <person name="Jarrige D."/>
            <person name="Haridas S."/>
            <person name="Bleykasten-Grosshans C."/>
            <person name="Joly M."/>
            <person name="Nadalig T."/>
            <person name="Sancelme M."/>
            <person name="Vuilleumier S."/>
            <person name="Grigoriev I.V."/>
            <person name="Amato P."/>
            <person name="Bringel F."/>
        </authorList>
    </citation>
    <scope>NUCLEOTIDE SEQUENCE</scope>
    <source>
        <strain evidence="13">PDD-24b-2</strain>
    </source>
</reference>
<dbReference type="GO" id="GO:0034456">
    <property type="term" value="C:UTP-C complex"/>
    <property type="evidence" value="ECO:0007669"/>
    <property type="project" value="TreeGrafter"/>
</dbReference>
<evidence type="ECO:0000256" key="6">
    <source>
        <dbReference type="SAM" id="MobiDB-lite"/>
    </source>
</evidence>
<evidence type="ECO:0000256" key="4">
    <source>
        <dbReference type="ARBA" id="ARBA00023242"/>
    </source>
</evidence>
<dbReference type="GO" id="GO:0006409">
    <property type="term" value="P:tRNA export from nucleus"/>
    <property type="evidence" value="ECO:0007669"/>
    <property type="project" value="TreeGrafter"/>
</dbReference>
<dbReference type="PANTHER" id="PTHR17972">
    <property type="entry name" value="NUCLEOLAR RNA-ASSOCIATED PROTEIN"/>
    <property type="match status" value="1"/>
</dbReference>
<dbReference type="InterPro" id="IPR035367">
    <property type="entry name" value="Nrap_D2"/>
</dbReference>
<keyword evidence="4 5" id="KW-0539">Nucleus</keyword>
<dbReference type="InterPro" id="IPR035368">
    <property type="entry name" value="Nrap_D3"/>
</dbReference>
<keyword evidence="5" id="KW-0687">Ribonucleoprotein</keyword>
<evidence type="ECO:0000259" key="7">
    <source>
        <dbReference type="Pfam" id="PF03813"/>
    </source>
</evidence>
<gene>
    <name evidence="13" type="ORF">MKK02DRAFT_34646</name>
</gene>
<sequence>MAGTKTAKRKAEGSGGSSVSKKGKQPSSPEMDAAAALYEDPMIDPTDSSGSEEDGEEEDGDDVEDFDGEGLLEEDDEPNEFAPSAQAGPSRPRPKSLYAPPTAQEMDRLRSAAENGNTFTLQLEALLSSTLLPTTPAPRLKAILSRIHDLILSLPSLPALSVREAVKRTKEIPFPGGDIWSPLKQDVKWTLGWEKPAEVFVGGSWSVCGGYKKGKGVMGDVDLVVVMPEDMFTPKDRMNYRYFHKRAHYLAVVKAAVEKAMLGDEELKDLEVIWGGDDRRPIILLRAGKGQGLKHAVEIKIHASLPPNTFPPNTISPAKTLLRVNDETTPTPLYATSLAHDTTQKAHLLHLHHLSQSLPDRQVDFFLALWRIWASRRGISKGASGWFAGMLLGWVVEGGEQGGQGGVRERIKVSRGLGRGLGYWGALRAAWEFLAHTDFTKTPIFMGSGDEAVITPTEFCRASSNVFVDPTRSVNILADWEAGEVDLLRHHARETLAMLEDSKVDRFAEVFLRNVGGMSVFDEFIRLDMSQSNHTASAMEQSEQPSRMHLLAHAVAQTLRRGLADRAKLVHLQPRGEHLDIGIVYDSQYATRVMDMGPSPDQPTAGDAFRSLWGEKAELRRFKDGSIAESVVWDLSRPEDAALIPGWIVDWLLRRHFGVTSADHLSSDPTWLSTIQTPPSARNAIAVAGSEKLGFSPVMKAYDELYKLLKSIDPELPLAILNVTPSDEMLRYSSTFIPPPIDTHRYPSAPDCLKHTPSAEVIVQFESSAKWPDDLSAIQKVKLALLEKLARIVNLQMKGARAEIMFDGEKSEIEDQSGLEILLPAGVAFTLRIHHEKERVHLERILTEDAPVFGTSLPRPSRRLAQPALESYMRRFVYRPTHHAALAPMHHRYPSYSSATRLLKRWFAAHMLSLQVRSEAIELLMAAVYLDPLALSTASSATVGFVRAIERLASWDWKAEPIFVPVFTASREAATRSERTRLRFPADAREEATRLFGQMRAKDPEVKHGAWGIVTEEDVDGWRWTQEGPSRVVAGRVTGLARATAEAITQANEGAGLNVRSLFKTPLHQYDILLHLRPAFLPRYAQSVDPSSREWDDKLKFRNLQDGGLYGSEVKVDFDPAWSFATDIQRLYGDALLVFYDRQGGPTIGLLFNPTRKASRGFKPFLGYSTKPVQSDSALVELNTEGVVAEITRVGEGLVEKVERGMGI</sequence>
<dbReference type="Gene3D" id="1.10.1410.10">
    <property type="match status" value="1"/>
</dbReference>
<dbReference type="RefSeq" id="XP_052943671.1">
    <property type="nucleotide sequence ID" value="XM_053088985.1"/>
</dbReference>
<dbReference type="GO" id="GO:0032545">
    <property type="term" value="C:CURI complex"/>
    <property type="evidence" value="ECO:0007669"/>
    <property type="project" value="TreeGrafter"/>
</dbReference>
<dbReference type="Proteomes" id="UP001164286">
    <property type="component" value="Unassembled WGS sequence"/>
</dbReference>
<keyword evidence="3 5" id="KW-0694">RNA-binding</keyword>
<feature type="compositionally biased region" description="Acidic residues" evidence="6">
    <location>
        <begin position="50"/>
        <end position="79"/>
    </location>
</feature>
<dbReference type="GO" id="GO:0032040">
    <property type="term" value="C:small-subunit processome"/>
    <property type="evidence" value="ECO:0007669"/>
    <property type="project" value="TreeGrafter"/>
</dbReference>
<dbReference type="Pfam" id="PF17407">
    <property type="entry name" value="Nrap_D6"/>
    <property type="match status" value="1"/>
</dbReference>
<dbReference type="GeneID" id="77728190"/>
<comment type="subcellular location">
    <subcellularLocation>
        <location evidence="1 5">Nucleus</location>
        <location evidence="1 5">Nucleolus</location>
    </subcellularLocation>
</comment>
<protein>
    <recommendedName>
        <fullName evidence="5">U3 small nucleolar RNA-associated protein 22</fullName>
    </recommendedName>
</protein>
<evidence type="ECO:0000256" key="5">
    <source>
        <dbReference type="RuleBase" id="RU364032"/>
    </source>
</evidence>
<dbReference type="Pfam" id="PF17403">
    <property type="entry name" value="Nrap_D2"/>
    <property type="match status" value="1"/>
</dbReference>
<keyword evidence="5" id="KW-0698">rRNA processing</keyword>
<dbReference type="Pfam" id="PF17404">
    <property type="entry name" value="Nrap_D3"/>
    <property type="match status" value="1"/>
</dbReference>
<evidence type="ECO:0000256" key="3">
    <source>
        <dbReference type="ARBA" id="ARBA00022884"/>
    </source>
</evidence>
<dbReference type="PANTHER" id="PTHR17972:SF0">
    <property type="entry name" value="NUCLEOLAR PROTEIN 6"/>
    <property type="match status" value="1"/>
</dbReference>
<feature type="region of interest" description="Disordered" evidence="6">
    <location>
        <begin position="1"/>
        <end position="99"/>
    </location>
</feature>
<name>A0AA38H7S7_9TREE</name>
<dbReference type="GO" id="GO:0003723">
    <property type="term" value="F:RNA binding"/>
    <property type="evidence" value="ECO:0007669"/>
    <property type="project" value="UniProtKB-KW"/>
</dbReference>
<accession>A0AA38H7S7</accession>
<dbReference type="InterPro" id="IPR005554">
    <property type="entry name" value="NOL6/Upt22"/>
</dbReference>
<evidence type="ECO:0000256" key="1">
    <source>
        <dbReference type="ARBA" id="ARBA00004604"/>
    </source>
</evidence>
<evidence type="ECO:0000256" key="2">
    <source>
        <dbReference type="ARBA" id="ARBA00006674"/>
    </source>
</evidence>
<dbReference type="InterPro" id="IPR035082">
    <property type="entry name" value="Nrap_D1"/>
</dbReference>
<dbReference type="Pfam" id="PF17405">
    <property type="entry name" value="Nrap_D4"/>
    <property type="match status" value="1"/>
</dbReference>
<evidence type="ECO:0000313" key="14">
    <source>
        <dbReference type="Proteomes" id="UP001164286"/>
    </source>
</evidence>
<evidence type="ECO:0000259" key="9">
    <source>
        <dbReference type="Pfam" id="PF17404"/>
    </source>
</evidence>
<feature type="compositionally biased region" description="Low complexity" evidence="6">
    <location>
        <begin position="17"/>
        <end position="28"/>
    </location>
</feature>
<feature type="domain" description="Nrap protein" evidence="9">
    <location>
        <begin position="520"/>
        <end position="657"/>
    </location>
</feature>
<dbReference type="Gene3D" id="3.30.70.3030">
    <property type="match status" value="1"/>
</dbReference>
<dbReference type="InterPro" id="IPR035369">
    <property type="entry name" value="Nrap_D4"/>
</dbReference>
<evidence type="ECO:0000259" key="12">
    <source>
        <dbReference type="Pfam" id="PF17407"/>
    </source>
</evidence>
<dbReference type="Pfam" id="PF17406">
    <property type="entry name" value="Nrap_D5"/>
    <property type="match status" value="1"/>
</dbReference>
<evidence type="ECO:0000313" key="13">
    <source>
        <dbReference type="EMBL" id="KAI9633894.1"/>
    </source>
</evidence>
<organism evidence="13 14">
    <name type="scientific">Dioszegia hungarica</name>
    <dbReference type="NCBI Taxonomy" id="4972"/>
    <lineage>
        <taxon>Eukaryota</taxon>
        <taxon>Fungi</taxon>
        <taxon>Dikarya</taxon>
        <taxon>Basidiomycota</taxon>
        <taxon>Agaricomycotina</taxon>
        <taxon>Tremellomycetes</taxon>
        <taxon>Tremellales</taxon>
        <taxon>Bulleribasidiaceae</taxon>
        <taxon>Dioszegia</taxon>
    </lineage>
</organism>
<comment type="caution">
    <text evidence="13">The sequence shown here is derived from an EMBL/GenBank/DDBJ whole genome shotgun (WGS) entry which is preliminary data.</text>
</comment>
<feature type="domain" description="Nrap protein" evidence="11">
    <location>
        <begin position="893"/>
        <end position="1065"/>
    </location>
</feature>
<feature type="domain" description="Nrap protein" evidence="8">
    <location>
        <begin position="368"/>
        <end position="513"/>
    </location>
</feature>
<dbReference type="AlphaFoldDB" id="A0AA38H7S7"/>
<keyword evidence="5" id="KW-0690">Ribosome biogenesis</keyword>
<proteinExistence type="inferred from homology"/>